<proteinExistence type="predicted"/>
<accession>A0A8S3R3L8</accession>
<dbReference type="Pfam" id="PF03732">
    <property type="entry name" value="Retrotrans_gag"/>
    <property type="match status" value="1"/>
</dbReference>
<keyword evidence="4" id="KW-1185">Reference proteome</keyword>
<dbReference type="Proteomes" id="UP000683360">
    <property type="component" value="Unassembled WGS sequence"/>
</dbReference>
<evidence type="ECO:0000259" key="2">
    <source>
        <dbReference type="Pfam" id="PF03732"/>
    </source>
</evidence>
<dbReference type="AlphaFoldDB" id="A0A8S3R3L8"/>
<dbReference type="InterPro" id="IPR021109">
    <property type="entry name" value="Peptidase_aspartic_dom_sf"/>
</dbReference>
<protein>
    <recommendedName>
        <fullName evidence="2">Retrotransposon gag domain-containing protein</fullName>
    </recommendedName>
</protein>
<dbReference type="OrthoDB" id="6116553at2759"/>
<reference evidence="3" key="1">
    <citation type="submission" date="2021-03" db="EMBL/GenBank/DDBJ databases">
        <authorList>
            <person name="Bekaert M."/>
        </authorList>
    </citation>
    <scope>NUCLEOTIDE SEQUENCE</scope>
</reference>
<feature type="domain" description="Retrotransposon gag" evidence="2">
    <location>
        <begin position="153"/>
        <end position="236"/>
    </location>
</feature>
<dbReference type="SUPFAM" id="SSF50630">
    <property type="entry name" value="Acid proteases"/>
    <property type="match status" value="1"/>
</dbReference>
<dbReference type="EMBL" id="CAJPWZ010000863">
    <property type="protein sequence ID" value="CAG2201757.1"/>
    <property type="molecule type" value="Genomic_DNA"/>
</dbReference>
<evidence type="ECO:0000313" key="4">
    <source>
        <dbReference type="Proteomes" id="UP000683360"/>
    </source>
</evidence>
<feature type="region of interest" description="Disordered" evidence="1">
    <location>
        <begin position="1"/>
        <end position="20"/>
    </location>
</feature>
<dbReference type="PANTHER" id="PTHR33223">
    <property type="entry name" value="CCHC-TYPE DOMAIN-CONTAINING PROTEIN"/>
    <property type="match status" value="1"/>
</dbReference>
<evidence type="ECO:0000313" key="3">
    <source>
        <dbReference type="EMBL" id="CAG2201757.1"/>
    </source>
</evidence>
<feature type="region of interest" description="Disordered" evidence="1">
    <location>
        <begin position="325"/>
        <end position="346"/>
    </location>
</feature>
<gene>
    <name evidence="3" type="ORF">MEDL_16259</name>
</gene>
<dbReference type="CDD" id="cd00303">
    <property type="entry name" value="retropepsin_like"/>
    <property type="match status" value="1"/>
</dbReference>
<dbReference type="InterPro" id="IPR005162">
    <property type="entry name" value="Retrotrans_gag_dom"/>
</dbReference>
<comment type="caution">
    <text evidence="3">The sequence shown here is derived from an EMBL/GenBank/DDBJ whole genome shotgun (WGS) entry which is preliminary data.</text>
</comment>
<dbReference type="PANTHER" id="PTHR33223:SF6">
    <property type="entry name" value="CCHC-TYPE DOMAIN-CONTAINING PROTEIN"/>
    <property type="match status" value="1"/>
</dbReference>
<sequence length="659" mass="73523">MPGSAESKKKGSTPFNFYPNTRSFAATSEVTDTVPTEDEPNHIGLISNSSHDSDEPNLINLDTPDHIDVIVHVQQAENLNNQPLETINEIIEPENLINNIETNTELDIMTSAGIALPKFYDEFNNIPVEWWYLFESFKIFHNLQDDRALASLAFSFDGQAKIWLQSLAPEVRDDMAALKAAFMLRFSNNKSNKLIYKLQQLPGENGNDYLTRVQRLAMNTELGESTIVELALNGLLPHLKASVTQSDPKTYNELRQAIDIAINVTECHNHSVPSTKVNNVPHVPATTENPATASGTTDINSLLSSFIDSMKTVVRQEVMALTPNRDNREERQFSQVPCRGCGKSCSTRRQCPAYNVRCFNCDNIGHYKEVCEQNDRKKQQYQNNRYRHDRRPQQNSQQRRSNFDQGRDKKGYAKRQTNNSPIPKKSTSLRIKKKKTPGVFQLVTLNVNKIQIEVYGKSISCLVDTGAAISCCSKNLLNFLGIGKDKLQNSNLKDAMGVGGNVLPILGVISLPLVIGNNSYWNDFYVFENVQQSILLGNDFLLPNKVDILNSVGSVFFPDKENNTINTLELNSGLARTVSGTTIPPFHQADIPVTISNVRNQVALLEPLPSLPEKSLAGAKCCVSLYETNKSILRVMNPTKDAIYLPCQLCSCFCVCIAS</sequence>
<feature type="region of interest" description="Disordered" evidence="1">
    <location>
        <begin position="375"/>
        <end position="430"/>
    </location>
</feature>
<feature type="compositionally biased region" description="Basic and acidic residues" evidence="1">
    <location>
        <begin position="401"/>
        <end position="411"/>
    </location>
</feature>
<dbReference type="Gene3D" id="2.40.70.10">
    <property type="entry name" value="Acid Proteases"/>
    <property type="match status" value="1"/>
</dbReference>
<organism evidence="3 4">
    <name type="scientific">Mytilus edulis</name>
    <name type="common">Blue mussel</name>
    <dbReference type="NCBI Taxonomy" id="6550"/>
    <lineage>
        <taxon>Eukaryota</taxon>
        <taxon>Metazoa</taxon>
        <taxon>Spiralia</taxon>
        <taxon>Lophotrochozoa</taxon>
        <taxon>Mollusca</taxon>
        <taxon>Bivalvia</taxon>
        <taxon>Autobranchia</taxon>
        <taxon>Pteriomorphia</taxon>
        <taxon>Mytilida</taxon>
        <taxon>Mytiloidea</taxon>
        <taxon>Mytilidae</taxon>
        <taxon>Mytilinae</taxon>
        <taxon>Mytilus</taxon>
    </lineage>
</organism>
<name>A0A8S3R3L8_MYTED</name>
<evidence type="ECO:0000256" key="1">
    <source>
        <dbReference type="SAM" id="MobiDB-lite"/>
    </source>
</evidence>